<dbReference type="EMBL" id="LR797270">
    <property type="protein sequence ID" value="CAB4197623.1"/>
    <property type="molecule type" value="Genomic_DNA"/>
</dbReference>
<dbReference type="PANTHER" id="PTHR42535:SF2">
    <property type="entry name" value="CHROMOSOME UNDETERMINED SCAFFOLD_146, WHOLE GENOME SHOTGUN SEQUENCE"/>
    <property type="match status" value="1"/>
</dbReference>
<dbReference type="SUPFAM" id="SSF49899">
    <property type="entry name" value="Concanavalin A-like lectins/glucanases"/>
    <property type="match status" value="1"/>
</dbReference>
<proteinExistence type="predicted"/>
<evidence type="ECO:0000313" key="1">
    <source>
        <dbReference type="EMBL" id="CAB4155192.1"/>
    </source>
</evidence>
<dbReference type="Gene3D" id="2.60.120.200">
    <property type="match status" value="1"/>
</dbReference>
<evidence type="ECO:0000313" key="3">
    <source>
        <dbReference type="EMBL" id="CAB4197623.1"/>
    </source>
</evidence>
<gene>
    <name evidence="3" type="ORF">UFOVP1307_22</name>
    <name evidence="1" type="ORF">UFOVP651_100</name>
    <name evidence="2" type="ORF">UFOVP902_179</name>
</gene>
<reference evidence="1" key="1">
    <citation type="submission" date="2020-04" db="EMBL/GenBank/DDBJ databases">
        <authorList>
            <person name="Chiriac C."/>
            <person name="Salcher M."/>
            <person name="Ghai R."/>
            <person name="Kavagutti S V."/>
        </authorList>
    </citation>
    <scope>NUCLEOTIDE SEQUENCE</scope>
</reference>
<dbReference type="EMBL" id="LR796859">
    <property type="protein sequence ID" value="CAB4171063.1"/>
    <property type="molecule type" value="Genomic_DNA"/>
</dbReference>
<name>A0A6J5N9K5_9CAUD</name>
<dbReference type="InterPro" id="IPR013320">
    <property type="entry name" value="ConA-like_dom_sf"/>
</dbReference>
<dbReference type="PANTHER" id="PTHR42535">
    <property type="entry name" value="OOKINETE PROTEIN, PUTATIVE-RELATED"/>
    <property type="match status" value="1"/>
</dbReference>
<organism evidence="1">
    <name type="scientific">uncultured Caudovirales phage</name>
    <dbReference type="NCBI Taxonomy" id="2100421"/>
    <lineage>
        <taxon>Viruses</taxon>
        <taxon>Duplodnaviria</taxon>
        <taxon>Heunggongvirae</taxon>
        <taxon>Uroviricota</taxon>
        <taxon>Caudoviricetes</taxon>
        <taxon>Peduoviridae</taxon>
        <taxon>Maltschvirus</taxon>
        <taxon>Maltschvirus maltsch</taxon>
    </lineage>
</organism>
<dbReference type="EMBL" id="LR796625">
    <property type="protein sequence ID" value="CAB4155192.1"/>
    <property type="molecule type" value="Genomic_DNA"/>
</dbReference>
<dbReference type="Pfam" id="PF13385">
    <property type="entry name" value="Laminin_G_3"/>
    <property type="match status" value="1"/>
</dbReference>
<protein>
    <submittedName>
        <fullName evidence="1">Concanavalin A-like lectin/glucanases superfamily</fullName>
    </submittedName>
</protein>
<accession>A0A6J5N9K5</accession>
<keyword evidence="1" id="KW-0430">Lectin</keyword>
<sequence>MAESRLSNNENTYVGTYPTVFKKIDPSDVALNPFQVYKSWSSISGSSTSSMMPLNAIYSDQLPALGSELVYNDAVNINGTLQTVIYNSINHLYYKYKNDPYKSYGPTDLNRTTKALFESASVLSIPQIKIGEGIKAESFTFTGSVNLASDRYSNIYDVDFDQTKIVGGETFYEGFNEYFDTTRIPYISGEAVIYQSGVTTLVDNQPVGLCAKFGNSGGSGGTRSYIQTSVPGYYDRDHDYAISFWIDPIAGFGASDLLISKLTGSLQSQYPFAISGLSSGKLRFAAAASPINLVSVTSSAALINGTWTHVVCQKTGSALELYIDGTLSNSVSDQILTNTYSPLSASGRIDNTSDVYIGGHPTIISFFRGVLDEVRIFNKSLTAANISALADRSVGGTFLQTAHVGNVFSKQGLVVISSADYRFNDILASAYTASYKSTVTINELSTIAKLDAGDFNMSTNLSLTRDDDSTYHSFVSGSDFAPYITTIGLYNEAGQLLAIGKLAQPIKKRNDVDMNFLIRIDLDKNIAFKG</sequence>
<evidence type="ECO:0000313" key="2">
    <source>
        <dbReference type="EMBL" id="CAB4171063.1"/>
    </source>
</evidence>
<dbReference type="GO" id="GO:0030246">
    <property type="term" value="F:carbohydrate binding"/>
    <property type="evidence" value="ECO:0007669"/>
    <property type="project" value="UniProtKB-KW"/>
</dbReference>